<dbReference type="SMART" id="SM00595">
    <property type="entry name" value="MADF"/>
    <property type="match status" value="1"/>
</dbReference>
<dbReference type="GO" id="GO:0003677">
    <property type="term" value="F:DNA binding"/>
    <property type="evidence" value="ECO:0007669"/>
    <property type="project" value="InterPro"/>
</dbReference>
<dbReference type="HOGENOM" id="CLU_067915_2_0_1"/>
<dbReference type="Pfam" id="PF10545">
    <property type="entry name" value="MADF_DNA_bdg"/>
    <property type="match status" value="1"/>
</dbReference>
<evidence type="ECO:0000313" key="4">
    <source>
        <dbReference type="Proteomes" id="UP000015103"/>
    </source>
</evidence>
<dbReference type="InterPro" id="IPR004210">
    <property type="entry name" value="BESS_motif"/>
</dbReference>
<reference evidence="3" key="1">
    <citation type="submission" date="2015-05" db="UniProtKB">
        <authorList>
            <consortium name="EnsemblMetazoa"/>
        </authorList>
    </citation>
    <scope>IDENTIFICATION</scope>
</reference>
<feature type="region of interest" description="Disordered" evidence="2">
    <location>
        <begin position="116"/>
        <end position="155"/>
    </location>
</feature>
<dbReference type="PROSITE" id="PS51029">
    <property type="entry name" value="MADF"/>
    <property type="match status" value="1"/>
</dbReference>
<dbReference type="GO" id="GO:0005634">
    <property type="term" value="C:nucleus"/>
    <property type="evidence" value="ECO:0007669"/>
    <property type="project" value="UniProtKB-SubCell"/>
</dbReference>
<sequence length="228" mass="26102">MDIETLIRAVQQHPALWDTHHPDYKSKVIKHEAWIQVGKTLFEEFNWLSAEQQKLRIQDVTTKWRTVRDNYVRNLKKQAEGERSGWSAKRIKGYVHGELLSFLRLTEKSTAQCLSPNESDSLVESQDLGESSTETATDGDCAGANQRSLTSATPPPIACRAKELSLVERSLVDYVQAHMSRTTAEEDEDLAFFYSILPTVRTLTPNEKLSFRIQTMQYLQNVKQQSDR</sequence>
<dbReference type="STRING" id="13249.T1HA02"/>
<dbReference type="Proteomes" id="UP000015103">
    <property type="component" value="Unassembled WGS sequence"/>
</dbReference>
<dbReference type="AlphaFoldDB" id="T1HA02"/>
<organism evidence="3 4">
    <name type="scientific">Rhodnius prolixus</name>
    <name type="common">Triatomid bug</name>
    <dbReference type="NCBI Taxonomy" id="13249"/>
    <lineage>
        <taxon>Eukaryota</taxon>
        <taxon>Metazoa</taxon>
        <taxon>Ecdysozoa</taxon>
        <taxon>Arthropoda</taxon>
        <taxon>Hexapoda</taxon>
        <taxon>Insecta</taxon>
        <taxon>Pterygota</taxon>
        <taxon>Neoptera</taxon>
        <taxon>Paraneoptera</taxon>
        <taxon>Hemiptera</taxon>
        <taxon>Heteroptera</taxon>
        <taxon>Panheteroptera</taxon>
        <taxon>Cimicomorpha</taxon>
        <taxon>Reduviidae</taxon>
        <taxon>Triatominae</taxon>
        <taxon>Rhodnius</taxon>
    </lineage>
</organism>
<dbReference type="OMA" id="SIKPHMQ"/>
<dbReference type="Pfam" id="PF02944">
    <property type="entry name" value="BESS"/>
    <property type="match status" value="1"/>
</dbReference>
<comment type="subcellular location">
    <subcellularLocation>
        <location evidence="1">Nucleus</location>
    </subcellularLocation>
</comment>
<protein>
    <submittedName>
        <fullName evidence="3">Uncharacterized protein</fullName>
    </submittedName>
</protein>
<dbReference type="eggNOG" id="ENOG502TCCB">
    <property type="taxonomic scope" value="Eukaryota"/>
</dbReference>
<dbReference type="VEuPathDB" id="VectorBase:RPRC000856"/>
<proteinExistence type="predicted"/>
<evidence type="ECO:0000256" key="2">
    <source>
        <dbReference type="SAM" id="MobiDB-lite"/>
    </source>
</evidence>
<dbReference type="PANTHER" id="PTHR12243:SF67">
    <property type="entry name" value="COREPRESSOR OF PANGOLIN, ISOFORM A-RELATED"/>
    <property type="match status" value="1"/>
</dbReference>
<keyword evidence="1" id="KW-0539">Nucleus</keyword>
<name>T1HA02_RHOPR</name>
<feature type="compositionally biased region" description="Polar residues" evidence="2">
    <location>
        <begin position="116"/>
        <end position="136"/>
    </location>
</feature>
<dbReference type="InterPro" id="IPR006578">
    <property type="entry name" value="MADF-dom"/>
</dbReference>
<dbReference type="EMBL" id="ACPB03005729">
    <property type="status" value="NOT_ANNOTATED_CDS"/>
    <property type="molecule type" value="Genomic_DNA"/>
</dbReference>
<dbReference type="InParanoid" id="T1HA02"/>
<dbReference type="InterPro" id="IPR039353">
    <property type="entry name" value="TF_Adf1"/>
</dbReference>
<dbReference type="PANTHER" id="PTHR12243">
    <property type="entry name" value="MADF DOMAIN TRANSCRIPTION FACTOR"/>
    <property type="match status" value="1"/>
</dbReference>
<keyword evidence="4" id="KW-1185">Reference proteome</keyword>
<dbReference type="PROSITE" id="PS51031">
    <property type="entry name" value="BESS"/>
    <property type="match status" value="1"/>
</dbReference>
<evidence type="ECO:0000256" key="1">
    <source>
        <dbReference type="PROSITE-ProRule" id="PRU00371"/>
    </source>
</evidence>
<accession>T1HA02</accession>
<dbReference type="FunCoup" id="T1HA02">
    <property type="interactions" value="132"/>
</dbReference>
<dbReference type="EnsemblMetazoa" id="RPRC000856-RA">
    <property type="protein sequence ID" value="RPRC000856-PA"/>
    <property type="gene ID" value="RPRC000856"/>
</dbReference>
<evidence type="ECO:0000313" key="3">
    <source>
        <dbReference type="EnsemblMetazoa" id="RPRC000856-PA"/>
    </source>
</evidence>